<evidence type="ECO:0000313" key="1">
    <source>
        <dbReference type="EMBL" id="RAI77876.1"/>
    </source>
</evidence>
<gene>
    <name evidence="1" type="ORF">HMF3257_33940</name>
</gene>
<dbReference type="AlphaFoldDB" id="A0A327NV34"/>
<evidence type="ECO:0000313" key="2">
    <source>
        <dbReference type="Proteomes" id="UP000249016"/>
    </source>
</evidence>
<dbReference type="EMBL" id="QLII01000001">
    <property type="protein sequence ID" value="RAI77876.1"/>
    <property type="molecule type" value="Genomic_DNA"/>
</dbReference>
<protein>
    <recommendedName>
        <fullName evidence="3">Lipocalin family protein</fullName>
    </recommendedName>
</protein>
<accession>A0A327NV34</accession>
<name>A0A327NV34_9BACT</name>
<evidence type="ECO:0008006" key="3">
    <source>
        <dbReference type="Google" id="ProtNLM"/>
    </source>
</evidence>
<keyword evidence="2" id="KW-1185">Reference proteome</keyword>
<proteinExistence type="predicted"/>
<reference evidence="1 2" key="1">
    <citation type="submission" date="2018-06" db="EMBL/GenBank/DDBJ databases">
        <title>Spirosoma sp. HMF3257 Genome sequencing and assembly.</title>
        <authorList>
            <person name="Kang H."/>
            <person name="Cha I."/>
            <person name="Kim H."/>
            <person name="Kang J."/>
            <person name="Joh K."/>
        </authorList>
    </citation>
    <scope>NUCLEOTIDE SEQUENCE [LARGE SCALE GENOMIC DNA]</scope>
    <source>
        <strain evidence="1 2">HMF3257</strain>
    </source>
</reference>
<comment type="caution">
    <text evidence="1">The sequence shown here is derived from an EMBL/GenBank/DDBJ whole genome shotgun (WGS) entry which is preliminary data.</text>
</comment>
<organism evidence="1 2">
    <name type="scientific">Spirosoma telluris</name>
    <dbReference type="NCBI Taxonomy" id="2183553"/>
    <lineage>
        <taxon>Bacteria</taxon>
        <taxon>Pseudomonadati</taxon>
        <taxon>Bacteroidota</taxon>
        <taxon>Cytophagia</taxon>
        <taxon>Cytophagales</taxon>
        <taxon>Cytophagaceae</taxon>
        <taxon>Spirosoma</taxon>
    </lineage>
</organism>
<sequence>MLVFLLAGCHKEPSLSVSPSQLIGTWNSPSALTLPTEKPFTRWTFTSKYVYMLADTLKSCQPIDNSSYYAYWVENDMLVMQYAGITNGLVPIPDIRRRISSITATEIVFDSPRQVLEKCP</sequence>
<dbReference type="Proteomes" id="UP000249016">
    <property type="component" value="Unassembled WGS sequence"/>
</dbReference>